<dbReference type="PANTHER" id="PTHR31194">
    <property type="entry name" value="SHN SHINE , DNA BINDING / TRANSCRIPTION FACTOR"/>
    <property type="match status" value="1"/>
</dbReference>
<protein>
    <recommendedName>
        <fullName evidence="8">AP2/ERF domain-containing protein</fullName>
    </recommendedName>
</protein>
<dbReference type="PRINTS" id="PR00367">
    <property type="entry name" value="ETHRSPELEMNT"/>
</dbReference>
<evidence type="ECO:0000313" key="10">
    <source>
        <dbReference type="Proteomes" id="UP001630127"/>
    </source>
</evidence>
<keyword evidence="5" id="KW-0804">Transcription</keyword>
<feature type="compositionally biased region" description="Polar residues" evidence="7">
    <location>
        <begin position="41"/>
        <end position="55"/>
    </location>
</feature>
<dbReference type="Proteomes" id="UP001630127">
    <property type="component" value="Unassembled WGS sequence"/>
</dbReference>
<dbReference type="SMART" id="SM00380">
    <property type="entry name" value="AP2"/>
    <property type="match status" value="1"/>
</dbReference>
<evidence type="ECO:0000256" key="7">
    <source>
        <dbReference type="SAM" id="MobiDB-lite"/>
    </source>
</evidence>
<dbReference type="Pfam" id="PF00847">
    <property type="entry name" value="AP2"/>
    <property type="match status" value="1"/>
</dbReference>
<dbReference type="InterPro" id="IPR016177">
    <property type="entry name" value="DNA-bd_dom_sf"/>
</dbReference>
<dbReference type="InterPro" id="IPR036955">
    <property type="entry name" value="AP2/ERF_dom_sf"/>
</dbReference>
<keyword evidence="2" id="KW-0611">Plant defense</keyword>
<organism evidence="9 10">
    <name type="scientific">Cinchona calisaya</name>
    <dbReference type="NCBI Taxonomy" id="153742"/>
    <lineage>
        <taxon>Eukaryota</taxon>
        <taxon>Viridiplantae</taxon>
        <taxon>Streptophyta</taxon>
        <taxon>Embryophyta</taxon>
        <taxon>Tracheophyta</taxon>
        <taxon>Spermatophyta</taxon>
        <taxon>Magnoliopsida</taxon>
        <taxon>eudicotyledons</taxon>
        <taxon>Gunneridae</taxon>
        <taxon>Pentapetalae</taxon>
        <taxon>asterids</taxon>
        <taxon>lamiids</taxon>
        <taxon>Gentianales</taxon>
        <taxon>Rubiaceae</taxon>
        <taxon>Cinchonoideae</taxon>
        <taxon>Cinchoneae</taxon>
        <taxon>Cinchona</taxon>
    </lineage>
</organism>
<name>A0ABD2YVL5_9GENT</name>
<dbReference type="InterPro" id="IPR050913">
    <property type="entry name" value="AP2/ERF_ERF"/>
</dbReference>
<feature type="compositionally biased region" description="Basic and acidic residues" evidence="7">
    <location>
        <begin position="109"/>
        <end position="140"/>
    </location>
</feature>
<dbReference type="AlphaFoldDB" id="A0ABD2YVL5"/>
<feature type="region of interest" description="Disordered" evidence="7">
    <location>
        <begin position="97"/>
        <end position="144"/>
    </location>
</feature>
<evidence type="ECO:0000256" key="4">
    <source>
        <dbReference type="ARBA" id="ARBA00023125"/>
    </source>
</evidence>
<keyword evidence="3" id="KW-0805">Transcription regulation</keyword>
<feature type="domain" description="AP2/ERF" evidence="8">
    <location>
        <begin position="142"/>
        <end position="199"/>
    </location>
</feature>
<comment type="caution">
    <text evidence="9">The sequence shown here is derived from an EMBL/GenBank/DDBJ whole genome shotgun (WGS) entry which is preliminary data.</text>
</comment>
<dbReference type="GO" id="GO:0005634">
    <property type="term" value="C:nucleus"/>
    <property type="evidence" value="ECO:0007669"/>
    <property type="project" value="UniProtKB-SubCell"/>
</dbReference>
<dbReference type="InterPro" id="IPR001471">
    <property type="entry name" value="AP2/ERF_dom"/>
</dbReference>
<dbReference type="CDD" id="cd00018">
    <property type="entry name" value="AP2"/>
    <property type="match status" value="1"/>
</dbReference>
<comment type="subcellular location">
    <subcellularLocation>
        <location evidence="1">Nucleus</location>
    </subcellularLocation>
</comment>
<evidence type="ECO:0000256" key="3">
    <source>
        <dbReference type="ARBA" id="ARBA00023015"/>
    </source>
</evidence>
<dbReference type="FunFam" id="3.30.730.10:FF:000001">
    <property type="entry name" value="Ethylene-responsive transcription factor 2"/>
    <property type="match status" value="1"/>
</dbReference>
<sequence>MLSPLMALQSSQSKGELLHKTFHPNITKMSSTKELKHSEHLTQTTKFRPLSQMNAYPSVLRISVTDPDGTDSSSDEEACTSDSHRVKKYINEIRIKPLASEENSNGNRNGKDKSSSRNVEGNKRKSRDTDKAESKDESKSKKFRGVRLRPWGRWAAEIRDSAKCRRLWLGTFDTAEEAAMAYDRAAIQFHGPKAITNLTPALPFEDNLSSTSSPPP</sequence>
<dbReference type="SUPFAM" id="SSF54171">
    <property type="entry name" value="DNA-binding domain"/>
    <property type="match status" value="1"/>
</dbReference>
<evidence type="ECO:0000256" key="5">
    <source>
        <dbReference type="ARBA" id="ARBA00023163"/>
    </source>
</evidence>
<dbReference type="GO" id="GO:0006952">
    <property type="term" value="P:defense response"/>
    <property type="evidence" value="ECO:0007669"/>
    <property type="project" value="UniProtKB-KW"/>
</dbReference>
<reference evidence="9 10" key="1">
    <citation type="submission" date="2024-11" db="EMBL/GenBank/DDBJ databases">
        <title>A near-complete genome assembly of Cinchona calisaya.</title>
        <authorList>
            <person name="Lian D.C."/>
            <person name="Zhao X.W."/>
            <person name="Wei L."/>
        </authorList>
    </citation>
    <scope>NUCLEOTIDE SEQUENCE [LARGE SCALE GENOMIC DNA]</scope>
    <source>
        <tissue evidence="9">Nenye</tissue>
    </source>
</reference>
<gene>
    <name evidence="9" type="ORF">ACH5RR_029581</name>
</gene>
<dbReference type="GO" id="GO:0003677">
    <property type="term" value="F:DNA binding"/>
    <property type="evidence" value="ECO:0007669"/>
    <property type="project" value="UniProtKB-KW"/>
</dbReference>
<evidence type="ECO:0000256" key="2">
    <source>
        <dbReference type="ARBA" id="ARBA00022821"/>
    </source>
</evidence>
<feature type="region of interest" description="Disordered" evidence="7">
    <location>
        <begin position="32"/>
        <end position="83"/>
    </location>
</feature>
<keyword evidence="4" id="KW-0238">DNA-binding</keyword>
<evidence type="ECO:0000256" key="1">
    <source>
        <dbReference type="ARBA" id="ARBA00004123"/>
    </source>
</evidence>
<dbReference type="Gene3D" id="3.30.730.10">
    <property type="entry name" value="AP2/ERF domain"/>
    <property type="match status" value="1"/>
</dbReference>
<evidence type="ECO:0000313" key="9">
    <source>
        <dbReference type="EMBL" id="KAL3510180.1"/>
    </source>
</evidence>
<evidence type="ECO:0000259" key="8">
    <source>
        <dbReference type="PROSITE" id="PS51032"/>
    </source>
</evidence>
<evidence type="ECO:0000256" key="6">
    <source>
        <dbReference type="ARBA" id="ARBA00023242"/>
    </source>
</evidence>
<keyword evidence="6" id="KW-0539">Nucleus</keyword>
<dbReference type="PROSITE" id="PS51032">
    <property type="entry name" value="AP2_ERF"/>
    <property type="match status" value="1"/>
</dbReference>
<proteinExistence type="predicted"/>
<dbReference type="EMBL" id="JBJUIK010000012">
    <property type="protein sequence ID" value="KAL3510180.1"/>
    <property type="molecule type" value="Genomic_DNA"/>
</dbReference>
<accession>A0ABD2YVL5</accession>
<dbReference type="PANTHER" id="PTHR31194:SF225">
    <property type="entry name" value="AP2 DOMAIN CLASS TRANSCRIPTION FACTOR"/>
    <property type="match status" value="1"/>
</dbReference>
<keyword evidence="10" id="KW-1185">Reference proteome</keyword>